<name>A0A839USC6_9GAMM</name>
<dbReference type="EMBL" id="JACHXZ010000004">
    <property type="protein sequence ID" value="MBB3169601.1"/>
    <property type="molecule type" value="Genomic_DNA"/>
</dbReference>
<reference evidence="1 2" key="1">
    <citation type="submission" date="2020-08" db="EMBL/GenBank/DDBJ databases">
        <title>Genomic Encyclopedia of Type Strains, Phase III (KMG-III): the genomes of soil and plant-associated and newly described type strains.</title>
        <authorList>
            <person name="Whitman W."/>
        </authorList>
    </citation>
    <scope>NUCLEOTIDE SEQUENCE [LARGE SCALE GENOMIC DNA]</scope>
    <source>
        <strain evidence="1 2">CECT 8571</strain>
    </source>
</reference>
<evidence type="ECO:0000313" key="1">
    <source>
        <dbReference type="EMBL" id="MBB3169601.1"/>
    </source>
</evidence>
<comment type="caution">
    <text evidence="1">The sequence shown here is derived from an EMBL/GenBank/DDBJ whole genome shotgun (WGS) entry which is preliminary data.</text>
</comment>
<evidence type="ECO:0000313" key="2">
    <source>
        <dbReference type="Proteomes" id="UP000559987"/>
    </source>
</evidence>
<dbReference type="Proteomes" id="UP000559987">
    <property type="component" value="Unassembled WGS sequence"/>
</dbReference>
<protein>
    <submittedName>
        <fullName evidence="1">Uncharacterized protein</fullName>
    </submittedName>
</protein>
<accession>A0A839USC6</accession>
<dbReference type="AlphaFoldDB" id="A0A839USC6"/>
<sequence length="56" mass="6488">MACQIWRFLFPMDESSFSIRGLAHGEIFSIDVNDFGLFFSLSPLGLLHRESIGYYR</sequence>
<gene>
    <name evidence="1" type="ORF">FHS30_002814</name>
</gene>
<keyword evidence="2" id="KW-1185">Reference proteome</keyword>
<organism evidence="1 2">
    <name type="scientific">Simiduia aestuariiviva</name>
    <dbReference type="NCBI Taxonomy" id="1510459"/>
    <lineage>
        <taxon>Bacteria</taxon>
        <taxon>Pseudomonadati</taxon>
        <taxon>Pseudomonadota</taxon>
        <taxon>Gammaproteobacteria</taxon>
        <taxon>Cellvibrionales</taxon>
        <taxon>Cellvibrionaceae</taxon>
        <taxon>Simiduia</taxon>
    </lineage>
</organism>
<proteinExistence type="predicted"/>